<evidence type="ECO:0000313" key="1">
    <source>
        <dbReference type="EMBL" id="KAJ9092481.1"/>
    </source>
</evidence>
<proteinExistence type="predicted"/>
<sequence length="242" mass="26817">MAYIAQEQDQVVVKMIAGNSSDDGQDHWRQVSFKNKRALKNVVTELGVKEALEADITEFCESEKWYTSRGVPWRRGFLLHGVPGSGKTSLIHALASACDLDIYVISLATAGNKKHKLDPALIRPGRADIIVEFNNASKLVCEGLFKVFYPLSGDFLVRHARRVDEKSNPLAGEKGFNAGLTAPDIEDLARKFASLIPEGRFTPAQIQGFLMMHKRYPGEAVDSVAAWIRAKDAEQKDEEVMA</sequence>
<reference evidence="1" key="1">
    <citation type="submission" date="2023-04" db="EMBL/GenBank/DDBJ databases">
        <title>Draft Genome sequencing of Naganishia species isolated from polar environments using Oxford Nanopore Technology.</title>
        <authorList>
            <person name="Leo P."/>
            <person name="Venkateswaran K."/>
        </authorList>
    </citation>
    <scope>NUCLEOTIDE SEQUENCE</scope>
    <source>
        <strain evidence="1">MNA-CCFEE 5262</strain>
    </source>
</reference>
<name>A0ACC2V0D7_9TREE</name>
<accession>A0ACC2V0D7</accession>
<protein>
    <submittedName>
        <fullName evidence="1">Uncharacterized protein</fullName>
    </submittedName>
</protein>
<dbReference type="EMBL" id="JASBWS010000172">
    <property type="protein sequence ID" value="KAJ9092481.1"/>
    <property type="molecule type" value="Genomic_DNA"/>
</dbReference>
<keyword evidence="2" id="KW-1185">Reference proteome</keyword>
<dbReference type="Proteomes" id="UP001230649">
    <property type="component" value="Unassembled WGS sequence"/>
</dbReference>
<gene>
    <name evidence="1" type="ORF">QFC20_007345</name>
</gene>
<comment type="caution">
    <text evidence="1">The sequence shown here is derived from an EMBL/GenBank/DDBJ whole genome shotgun (WGS) entry which is preliminary data.</text>
</comment>
<organism evidence="1 2">
    <name type="scientific">Naganishia adeliensis</name>
    <dbReference type="NCBI Taxonomy" id="92952"/>
    <lineage>
        <taxon>Eukaryota</taxon>
        <taxon>Fungi</taxon>
        <taxon>Dikarya</taxon>
        <taxon>Basidiomycota</taxon>
        <taxon>Agaricomycotina</taxon>
        <taxon>Tremellomycetes</taxon>
        <taxon>Filobasidiales</taxon>
        <taxon>Filobasidiaceae</taxon>
        <taxon>Naganishia</taxon>
    </lineage>
</organism>
<evidence type="ECO:0000313" key="2">
    <source>
        <dbReference type="Proteomes" id="UP001230649"/>
    </source>
</evidence>